<protein>
    <recommendedName>
        <fullName evidence="6">Ribonuclease VapC</fullName>
        <shortName evidence="6">RNase VapC</shortName>
        <ecNumber evidence="6">3.1.-.-</ecNumber>
    </recommendedName>
    <alternativeName>
        <fullName evidence="6">Toxin VapC</fullName>
    </alternativeName>
</protein>
<reference evidence="8 9" key="1">
    <citation type="submission" date="2018-12" db="EMBL/GenBank/DDBJ databases">
        <title>Mesorhizobium carbonis sp. nov., isolated from coal mine water.</title>
        <authorList>
            <person name="Xin W."/>
            <person name="Xu Z."/>
            <person name="Xiang F."/>
            <person name="Zhang J."/>
            <person name="Xi L."/>
            <person name="Liu J."/>
        </authorList>
    </citation>
    <scope>NUCLEOTIDE SEQUENCE [LARGE SCALE GENOMIC DNA]</scope>
    <source>
        <strain evidence="8 9">B2.3</strain>
    </source>
</reference>
<evidence type="ECO:0000259" key="7">
    <source>
        <dbReference type="Pfam" id="PF01850"/>
    </source>
</evidence>
<evidence type="ECO:0000256" key="3">
    <source>
        <dbReference type="ARBA" id="ARBA00022723"/>
    </source>
</evidence>
<dbReference type="EMBL" id="RWKW01000003">
    <property type="protein sequence ID" value="RST88174.1"/>
    <property type="molecule type" value="Genomic_DNA"/>
</dbReference>
<comment type="similarity">
    <text evidence="6">Belongs to the PINc/VapC protein family.</text>
</comment>
<evidence type="ECO:0000313" key="8">
    <source>
        <dbReference type="EMBL" id="RST88174.1"/>
    </source>
</evidence>
<dbReference type="PANTHER" id="PTHR35901:SF1">
    <property type="entry name" value="EXONUCLEASE VAPC9"/>
    <property type="match status" value="1"/>
</dbReference>
<proteinExistence type="inferred from homology"/>
<evidence type="ECO:0000256" key="6">
    <source>
        <dbReference type="HAMAP-Rule" id="MF_00265"/>
    </source>
</evidence>
<feature type="binding site" evidence="6">
    <location>
        <position position="7"/>
    </location>
    <ligand>
        <name>Mg(2+)</name>
        <dbReference type="ChEBI" id="CHEBI:18420"/>
    </ligand>
</feature>
<keyword evidence="2 6" id="KW-0540">Nuclease</keyword>
<dbReference type="CDD" id="cd09873">
    <property type="entry name" value="PIN_Pae0151-like"/>
    <property type="match status" value="1"/>
</dbReference>
<gene>
    <name evidence="6" type="primary">vapC</name>
    <name evidence="8" type="ORF">EJC49_01625</name>
</gene>
<dbReference type="InterPro" id="IPR029060">
    <property type="entry name" value="PIN-like_dom_sf"/>
</dbReference>
<sequence>MMSFVMDASVILAWILPDEVSERADAIVRSLSVTGAVAPAIWPMEIRNALLSAERRRRIDPATTQELLAILGTHPVAIDNHIDLDRAMLLARNHRLTLYDAAYLELATRRRLPLATLDGRLAAAAAAEGCAFTA</sequence>
<keyword evidence="5 6" id="KW-0460">Magnesium</keyword>
<evidence type="ECO:0000256" key="4">
    <source>
        <dbReference type="ARBA" id="ARBA00022801"/>
    </source>
</evidence>
<comment type="caution">
    <text evidence="8">The sequence shown here is derived from an EMBL/GenBank/DDBJ whole genome shotgun (WGS) entry which is preliminary data.</text>
</comment>
<dbReference type="GO" id="GO:0000287">
    <property type="term" value="F:magnesium ion binding"/>
    <property type="evidence" value="ECO:0007669"/>
    <property type="project" value="UniProtKB-UniRule"/>
</dbReference>
<evidence type="ECO:0000256" key="1">
    <source>
        <dbReference type="ARBA" id="ARBA00022649"/>
    </source>
</evidence>
<dbReference type="SUPFAM" id="SSF88723">
    <property type="entry name" value="PIN domain-like"/>
    <property type="match status" value="1"/>
</dbReference>
<comment type="function">
    <text evidence="6">Toxic component of a toxin-antitoxin (TA) system. An RNase.</text>
</comment>
<evidence type="ECO:0000256" key="2">
    <source>
        <dbReference type="ARBA" id="ARBA00022722"/>
    </source>
</evidence>
<keyword evidence="4 6" id="KW-0378">Hydrolase</keyword>
<evidence type="ECO:0000256" key="5">
    <source>
        <dbReference type="ARBA" id="ARBA00022842"/>
    </source>
</evidence>
<dbReference type="AlphaFoldDB" id="A0A429Z3G7"/>
<dbReference type="Proteomes" id="UP000278398">
    <property type="component" value="Unassembled WGS sequence"/>
</dbReference>
<dbReference type="InterPro" id="IPR051619">
    <property type="entry name" value="TypeII_TA_RNase_PINc/VapC"/>
</dbReference>
<keyword evidence="1 6" id="KW-1277">Toxin-antitoxin system</keyword>
<comment type="cofactor">
    <cofactor evidence="6">
        <name>Mg(2+)</name>
        <dbReference type="ChEBI" id="CHEBI:18420"/>
    </cofactor>
</comment>
<dbReference type="GO" id="GO:0090729">
    <property type="term" value="F:toxin activity"/>
    <property type="evidence" value="ECO:0007669"/>
    <property type="project" value="UniProtKB-KW"/>
</dbReference>
<feature type="domain" description="PIN" evidence="7">
    <location>
        <begin position="5"/>
        <end position="125"/>
    </location>
</feature>
<name>A0A429Z3G7_9HYPH</name>
<dbReference type="InterPro" id="IPR002716">
    <property type="entry name" value="PIN_dom"/>
</dbReference>
<dbReference type="Pfam" id="PF01850">
    <property type="entry name" value="PIN"/>
    <property type="match status" value="1"/>
</dbReference>
<dbReference type="GO" id="GO:0016787">
    <property type="term" value="F:hydrolase activity"/>
    <property type="evidence" value="ECO:0007669"/>
    <property type="project" value="UniProtKB-KW"/>
</dbReference>
<dbReference type="InterPro" id="IPR022907">
    <property type="entry name" value="VapC_family"/>
</dbReference>
<dbReference type="OrthoDB" id="9798446at2"/>
<feature type="binding site" evidence="6">
    <location>
        <position position="100"/>
    </location>
    <ligand>
        <name>Mg(2+)</name>
        <dbReference type="ChEBI" id="CHEBI:18420"/>
    </ligand>
</feature>
<keyword evidence="6" id="KW-0800">Toxin</keyword>
<dbReference type="InterPro" id="IPR044153">
    <property type="entry name" value="PIN_Pae0151-like"/>
</dbReference>
<evidence type="ECO:0000313" key="9">
    <source>
        <dbReference type="Proteomes" id="UP000278398"/>
    </source>
</evidence>
<keyword evidence="9" id="KW-1185">Reference proteome</keyword>
<accession>A0A429Z3G7</accession>
<organism evidence="8 9">
    <name type="scientific">Aquibium carbonis</name>
    <dbReference type="NCBI Taxonomy" id="2495581"/>
    <lineage>
        <taxon>Bacteria</taxon>
        <taxon>Pseudomonadati</taxon>
        <taxon>Pseudomonadota</taxon>
        <taxon>Alphaproteobacteria</taxon>
        <taxon>Hyphomicrobiales</taxon>
        <taxon>Phyllobacteriaceae</taxon>
        <taxon>Aquibium</taxon>
    </lineage>
</organism>
<keyword evidence="3 6" id="KW-0479">Metal-binding</keyword>
<dbReference type="PANTHER" id="PTHR35901">
    <property type="entry name" value="RIBONUCLEASE VAPC3"/>
    <property type="match status" value="1"/>
</dbReference>
<dbReference type="Gene3D" id="3.40.50.1010">
    <property type="entry name" value="5'-nuclease"/>
    <property type="match status" value="1"/>
</dbReference>
<dbReference type="HAMAP" id="MF_00265">
    <property type="entry name" value="VapC_Nob1"/>
    <property type="match status" value="1"/>
</dbReference>
<dbReference type="EC" id="3.1.-.-" evidence="6"/>
<dbReference type="GO" id="GO:0004540">
    <property type="term" value="F:RNA nuclease activity"/>
    <property type="evidence" value="ECO:0007669"/>
    <property type="project" value="InterPro"/>
</dbReference>